<feature type="region of interest" description="Disordered" evidence="1">
    <location>
        <begin position="248"/>
        <end position="272"/>
    </location>
</feature>
<gene>
    <name evidence="3" type="ORF">Ccrd_025957</name>
</gene>
<dbReference type="AlphaFoldDB" id="A0A103T8N9"/>
<evidence type="ECO:0000313" key="3">
    <source>
        <dbReference type="EMBL" id="KVH10020.1"/>
    </source>
</evidence>
<evidence type="ECO:0000256" key="1">
    <source>
        <dbReference type="SAM" id="MobiDB-lite"/>
    </source>
</evidence>
<proteinExistence type="predicted"/>
<protein>
    <submittedName>
        <fullName evidence="3">Uncharacterized protein</fullName>
    </submittedName>
</protein>
<sequence>MEAPIVLAMDMVLMLMIPKVTGVVGWLAVDNKYEPRGRGNGFFGYNNENGDGLNELNRGLRARSVKKQKVLTPETLAMKGQNITFAATDTVEKETEVKEKPVFIYTAEALPCIHLHRRRLDRYSSSGIHHIYRSPLDRIRVQQIDLKQCSNRFNKASFSKASIDLQIVVYRFCVHTDCSSSEFCSVLIAAVRQIGQQVAGLNIESRKPIHSVQATIFTAVTANPTAAKTQQQQQVYKSKVVLPASLDSRKNETAENSSSDCFETVQQLQQTT</sequence>
<dbReference type="Proteomes" id="UP000243975">
    <property type="component" value="Unassembled WGS sequence"/>
</dbReference>
<reference evidence="3 4" key="1">
    <citation type="journal article" date="2016" name="Sci. Rep.">
        <title>The genome sequence of the outbreeding globe artichoke constructed de novo incorporating a phase-aware low-pass sequencing strategy of F1 progeny.</title>
        <authorList>
            <person name="Scaglione D."/>
            <person name="Reyes-Chin-Wo S."/>
            <person name="Acquadro A."/>
            <person name="Froenicke L."/>
            <person name="Portis E."/>
            <person name="Beitel C."/>
            <person name="Tirone M."/>
            <person name="Mauro R."/>
            <person name="Lo Monaco A."/>
            <person name="Mauromicale G."/>
            <person name="Faccioli P."/>
            <person name="Cattivelli L."/>
            <person name="Rieseberg L."/>
            <person name="Michelmore R."/>
            <person name="Lanteri S."/>
        </authorList>
    </citation>
    <scope>NUCLEOTIDE SEQUENCE [LARGE SCALE GENOMIC DNA]</scope>
    <source>
        <strain evidence="3">2C</strain>
    </source>
</reference>
<feature type="non-terminal residue" evidence="3">
    <location>
        <position position="272"/>
    </location>
</feature>
<evidence type="ECO:0000313" key="4">
    <source>
        <dbReference type="Proteomes" id="UP000243975"/>
    </source>
</evidence>
<comment type="caution">
    <text evidence="3">The sequence shown here is derived from an EMBL/GenBank/DDBJ whole genome shotgun (WGS) entry which is preliminary data.</text>
</comment>
<keyword evidence="4" id="KW-1185">Reference proteome</keyword>
<keyword evidence="2" id="KW-0732">Signal</keyword>
<organism evidence="3 4">
    <name type="scientific">Cynara cardunculus var. scolymus</name>
    <name type="common">Globe artichoke</name>
    <name type="synonym">Cynara scolymus</name>
    <dbReference type="NCBI Taxonomy" id="59895"/>
    <lineage>
        <taxon>Eukaryota</taxon>
        <taxon>Viridiplantae</taxon>
        <taxon>Streptophyta</taxon>
        <taxon>Embryophyta</taxon>
        <taxon>Tracheophyta</taxon>
        <taxon>Spermatophyta</taxon>
        <taxon>Magnoliopsida</taxon>
        <taxon>eudicotyledons</taxon>
        <taxon>Gunneridae</taxon>
        <taxon>Pentapetalae</taxon>
        <taxon>asterids</taxon>
        <taxon>campanulids</taxon>
        <taxon>Asterales</taxon>
        <taxon>Asteraceae</taxon>
        <taxon>Carduoideae</taxon>
        <taxon>Cardueae</taxon>
        <taxon>Carduinae</taxon>
        <taxon>Cynara</taxon>
    </lineage>
</organism>
<evidence type="ECO:0000256" key="2">
    <source>
        <dbReference type="SAM" id="SignalP"/>
    </source>
</evidence>
<feature type="compositionally biased region" description="Polar residues" evidence="1">
    <location>
        <begin position="254"/>
        <end position="272"/>
    </location>
</feature>
<dbReference type="Gramene" id="KVH10020">
    <property type="protein sequence ID" value="KVH10020"/>
    <property type="gene ID" value="Ccrd_025957"/>
</dbReference>
<feature type="signal peptide" evidence="2">
    <location>
        <begin position="1"/>
        <end position="22"/>
    </location>
</feature>
<dbReference type="EMBL" id="LEKV01007179">
    <property type="protein sequence ID" value="KVH10020.1"/>
    <property type="molecule type" value="Genomic_DNA"/>
</dbReference>
<dbReference type="STRING" id="59895.A0A103T8N9"/>
<accession>A0A103T8N9</accession>
<name>A0A103T8N9_CYNCS</name>
<feature type="chain" id="PRO_5007117806" evidence="2">
    <location>
        <begin position="23"/>
        <end position="272"/>
    </location>
</feature>